<accession>A0A3M7ME17</accession>
<protein>
    <submittedName>
        <fullName evidence="2">Uncharacterized protein</fullName>
    </submittedName>
</protein>
<dbReference type="EMBL" id="KE747834">
    <property type="protein sequence ID" value="RMZ72776.1"/>
    <property type="molecule type" value="Genomic_DNA"/>
</dbReference>
<evidence type="ECO:0000256" key="1">
    <source>
        <dbReference type="SAM" id="MobiDB-lite"/>
    </source>
</evidence>
<sequence length="37" mass="4199">MTVERSKGLLMHRMHPPLEEPHAVRQRPVDPVRGSGP</sequence>
<proteinExistence type="predicted"/>
<keyword evidence="3" id="KW-1185">Reference proteome</keyword>
<feature type="region of interest" description="Disordered" evidence="1">
    <location>
        <begin position="1"/>
        <end position="37"/>
    </location>
</feature>
<evidence type="ECO:0000313" key="2">
    <source>
        <dbReference type="EMBL" id="RMZ72776.1"/>
    </source>
</evidence>
<evidence type="ECO:0000313" key="3">
    <source>
        <dbReference type="Proteomes" id="UP000265663"/>
    </source>
</evidence>
<dbReference type="AlphaFoldDB" id="A0A3M7ME17"/>
<reference evidence="2 3" key="1">
    <citation type="journal article" date="2014" name="PLoS ONE">
        <title>De novo Genome Assembly of the Fungal Plant Pathogen Pyrenophora semeniperda.</title>
        <authorList>
            <person name="Soliai M.M."/>
            <person name="Meyer S.E."/>
            <person name="Udall J.A."/>
            <person name="Elzinga D.E."/>
            <person name="Hermansen R.A."/>
            <person name="Bodily P.M."/>
            <person name="Hart A.A."/>
            <person name="Coleman C.E."/>
        </authorList>
    </citation>
    <scope>NUCLEOTIDE SEQUENCE [LARGE SCALE GENOMIC DNA]</scope>
    <source>
        <strain evidence="2 3">CCB06</strain>
        <tissue evidence="2">Mycelium</tissue>
    </source>
</reference>
<gene>
    <name evidence="2" type="ORF">GMOD_00009819</name>
</gene>
<feature type="compositionally biased region" description="Basic and acidic residues" evidence="1">
    <location>
        <begin position="16"/>
        <end position="30"/>
    </location>
</feature>
<dbReference type="Proteomes" id="UP000265663">
    <property type="component" value="Unassembled WGS sequence"/>
</dbReference>
<name>A0A3M7ME17_9PLEO</name>
<organism evidence="2 3">
    <name type="scientific">Pyrenophora seminiperda CCB06</name>
    <dbReference type="NCBI Taxonomy" id="1302712"/>
    <lineage>
        <taxon>Eukaryota</taxon>
        <taxon>Fungi</taxon>
        <taxon>Dikarya</taxon>
        <taxon>Ascomycota</taxon>
        <taxon>Pezizomycotina</taxon>
        <taxon>Dothideomycetes</taxon>
        <taxon>Pleosporomycetidae</taxon>
        <taxon>Pleosporales</taxon>
        <taxon>Pleosporineae</taxon>
        <taxon>Pleosporaceae</taxon>
        <taxon>Pyrenophora</taxon>
    </lineage>
</organism>